<comment type="caution">
    <text evidence="8">The sequence shown here is derived from an EMBL/GenBank/DDBJ whole genome shotgun (WGS) entry which is preliminary data.</text>
</comment>
<gene>
    <name evidence="8" type="ORF">F7D59_12555</name>
</gene>
<dbReference type="PANTHER" id="PTHR34979">
    <property type="entry name" value="INNER MEMBRANE PROTEIN YGAZ"/>
    <property type="match status" value="1"/>
</dbReference>
<organism evidence="8 9">
    <name type="scientific">Segatella copri</name>
    <dbReference type="NCBI Taxonomy" id="165179"/>
    <lineage>
        <taxon>Bacteria</taxon>
        <taxon>Pseudomonadati</taxon>
        <taxon>Bacteroidota</taxon>
        <taxon>Bacteroidia</taxon>
        <taxon>Bacteroidales</taxon>
        <taxon>Prevotellaceae</taxon>
        <taxon>Segatella</taxon>
    </lineage>
</organism>
<reference evidence="9" key="1">
    <citation type="submission" date="2019-09" db="EMBL/GenBank/DDBJ databases">
        <title>Distinct polysaccharide growth profiles of human intestinal Prevotella copri isolates.</title>
        <authorList>
            <person name="Fehlner-Peach H."/>
            <person name="Magnabosco C."/>
            <person name="Raghavan V."/>
            <person name="Scher J.U."/>
            <person name="Tett A."/>
            <person name="Cox L.M."/>
            <person name="Gottsegen C."/>
            <person name="Watters A."/>
            <person name="Wiltshire- Gordon J.D."/>
            <person name="Segata N."/>
            <person name="Bonneau R."/>
            <person name="Littman D.R."/>
        </authorList>
    </citation>
    <scope>NUCLEOTIDE SEQUENCE [LARGE SCALE GENOMIC DNA]</scope>
    <source>
        <strain evidence="9">iP54</strain>
    </source>
</reference>
<name>A0A646HNC6_9BACT</name>
<accession>A0A646HNC6</accession>
<evidence type="ECO:0000313" key="9">
    <source>
        <dbReference type="Proteomes" id="UP000420635"/>
    </source>
</evidence>
<dbReference type="AlphaFoldDB" id="A0A646HNC6"/>
<keyword evidence="7" id="KW-0472">Membrane</keyword>
<evidence type="ECO:0000313" key="8">
    <source>
        <dbReference type="EMBL" id="MQN90653.1"/>
    </source>
</evidence>
<dbReference type="RefSeq" id="WP_153114421.1">
    <property type="nucleotide sequence ID" value="NZ_VZAS01000209.1"/>
</dbReference>
<dbReference type="Proteomes" id="UP000420635">
    <property type="component" value="Unassembled WGS sequence"/>
</dbReference>
<evidence type="ECO:0000256" key="7">
    <source>
        <dbReference type="ARBA" id="ARBA00023136"/>
    </source>
</evidence>
<dbReference type="GO" id="GO:1903785">
    <property type="term" value="P:L-valine transmembrane transport"/>
    <property type="evidence" value="ECO:0007669"/>
    <property type="project" value="TreeGrafter"/>
</dbReference>
<evidence type="ECO:0000256" key="3">
    <source>
        <dbReference type="ARBA" id="ARBA00022448"/>
    </source>
</evidence>
<comment type="similarity">
    <text evidence="2">Belongs to the AzlC family.</text>
</comment>
<evidence type="ECO:0000256" key="6">
    <source>
        <dbReference type="ARBA" id="ARBA00022989"/>
    </source>
</evidence>
<dbReference type="PANTHER" id="PTHR34979:SF1">
    <property type="entry name" value="INNER MEMBRANE PROTEIN YGAZ"/>
    <property type="match status" value="1"/>
</dbReference>
<comment type="subcellular location">
    <subcellularLocation>
        <location evidence="1">Cell membrane</location>
        <topology evidence="1">Multi-pass membrane protein</topology>
    </subcellularLocation>
</comment>
<evidence type="ECO:0000256" key="4">
    <source>
        <dbReference type="ARBA" id="ARBA00022475"/>
    </source>
</evidence>
<sequence length="226" mass="25415">MGKRRIALYHAFHTSLPIMAGYGFLGLTYGIYMHELGFNFLYPMLLAITVYAGSAEFLLGNMLLGSFHPLQAFLMVLMVNARHLFYGLSMLEKYKGLGWKKFFLIFGMSDETFALTSASKIPEGTDKGWYLLWITWLDETYWVIGATLGGLIGPFLTFDLKGLDFVLTAMFTAIFADNWLREKDHTSSISGLIISGLCLTIFSADHFIIPSMVIILVFLTLKKGKV</sequence>
<proteinExistence type="inferred from homology"/>
<dbReference type="Pfam" id="PF03591">
    <property type="entry name" value="AzlC"/>
    <property type="match status" value="1"/>
</dbReference>
<dbReference type="EMBL" id="VZBQ01000129">
    <property type="protein sequence ID" value="MQN90653.1"/>
    <property type="molecule type" value="Genomic_DNA"/>
</dbReference>
<protein>
    <submittedName>
        <fullName evidence="8">Branched-chain amino acid transporter AzlC</fullName>
    </submittedName>
</protein>
<keyword evidence="5" id="KW-0812">Transmembrane</keyword>
<keyword evidence="6" id="KW-1133">Transmembrane helix</keyword>
<evidence type="ECO:0000256" key="1">
    <source>
        <dbReference type="ARBA" id="ARBA00004651"/>
    </source>
</evidence>
<evidence type="ECO:0000256" key="2">
    <source>
        <dbReference type="ARBA" id="ARBA00010735"/>
    </source>
</evidence>
<dbReference type="GO" id="GO:0005886">
    <property type="term" value="C:plasma membrane"/>
    <property type="evidence" value="ECO:0007669"/>
    <property type="project" value="UniProtKB-SubCell"/>
</dbReference>
<keyword evidence="4" id="KW-1003">Cell membrane</keyword>
<keyword evidence="3" id="KW-0813">Transport</keyword>
<dbReference type="InterPro" id="IPR011606">
    <property type="entry name" value="Brnchd-chn_aa_trnsp_permease"/>
</dbReference>
<evidence type="ECO:0000256" key="5">
    <source>
        <dbReference type="ARBA" id="ARBA00022692"/>
    </source>
</evidence>